<protein>
    <submittedName>
        <fullName evidence="5">Glucan 1,3-beta-glucosidase 3</fullName>
        <ecNumber evidence="5">3.2.1.58</ecNumber>
    </submittedName>
</protein>
<accession>A0AAE0WN73</accession>
<keyword evidence="6" id="KW-1185">Reference proteome</keyword>
<dbReference type="GO" id="GO:0009986">
    <property type="term" value="C:cell surface"/>
    <property type="evidence" value="ECO:0007669"/>
    <property type="project" value="TreeGrafter"/>
</dbReference>
<name>A0AAE0WN73_9PEZI</name>
<dbReference type="AlphaFoldDB" id="A0AAE0WN73"/>
<evidence type="ECO:0000313" key="5">
    <source>
        <dbReference type="EMBL" id="KAK3674724.1"/>
    </source>
</evidence>
<dbReference type="GO" id="GO:0005737">
    <property type="term" value="C:cytoplasm"/>
    <property type="evidence" value="ECO:0007669"/>
    <property type="project" value="UniProtKB-ARBA"/>
</dbReference>
<keyword evidence="3 5" id="KW-0326">Glycosidase</keyword>
<keyword evidence="4" id="KW-0472">Membrane</keyword>
<dbReference type="GO" id="GO:0046557">
    <property type="term" value="F:glucan endo-1,6-beta-glucosidase activity"/>
    <property type="evidence" value="ECO:0007669"/>
    <property type="project" value="TreeGrafter"/>
</dbReference>
<dbReference type="InterPro" id="IPR017853">
    <property type="entry name" value="GH"/>
</dbReference>
<dbReference type="InterPro" id="IPR050386">
    <property type="entry name" value="Glycosyl_hydrolase_5"/>
</dbReference>
<evidence type="ECO:0000256" key="1">
    <source>
        <dbReference type="ARBA" id="ARBA00005641"/>
    </source>
</evidence>
<dbReference type="EMBL" id="JAUTXT010000018">
    <property type="protein sequence ID" value="KAK3674724.1"/>
    <property type="molecule type" value="Genomic_DNA"/>
</dbReference>
<dbReference type="EC" id="3.2.1.58" evidence="5"/>
<dbReference type="GeneID" id="89965418"/>
<keyword evidence="4" id="KW-1133">Transmembrane helix</keyword>
<dbReference type="PANTHER" id="PTHR31297">
    <property type="entry name" value="GLUCAN ENDO-1,6-BETA-GLUCOSIDASE B"/>
    <property type="match status" value="1"/>
</dbReference>
<evidence type="ECO:0000313" key="6">
    <source>
        <dbReference type="Proteomes" id="UP001274830"/>
    </source>
</evidence>
<dbReference type="GO" id="GO:0005576">
    <property type="term" value="C:extracellular region"/>
    <property type="evidence" value="ECO:0007669"/>
    <property type="project" value="TreeGrafter"/>
</dbReference>
<dbReference type="Proteomes" id="UP001274830">
    <property type="component" value="Unassembled WGS sequence"/>
</dbReference>
<gene>
    <name evidence="5" type="primary">EXG3</name>
    <name evidence="5" type="ORF">LTR78_005446</name>
</gene>
<comment type="similarity">
    <text evidence="1">Belongs to the glycosyl hydrolase 5 (cellulase A) family.</text>
</comment>
<dbReference type="SUPFAM" id="SSF51445">
    <property type="entry name" value="(Trans)glycosidases"/>
    <property type="match status" value="1"/>
</dbReference>
<dbReference type="RefSeq" id="XP_064691506.1">
    <property type="nucleotide sequence ID" value="XM_064840869.1"/>
</dbReference>
<sequence length="565" mass="63515">MSTFDSVSLDFTLIFVSIFIYLLVLYTSHDPEIRAAMKKFFDKAKARLGDNDHGNNFPVQQQQQQVPMQDGPSSIQTPSQADIYRYRYHHGANLGSIFILERWLTGSMFHDKTDGSAELAAVERWVKEEGLDRTRERFEKHWHEYVSDGDLDWLRDHGKCTTVRLPIGYFTLGPPYCEDTPFKKAAGVYQNAWPAVQQLVQRCHQRGIGVLIDLHGLPGGANPQDHSGTNSGKAELWSSRGNREQATRCLCFIAQQARGMEGVAGLQIINEAEHDAKGMYDWYDHVLGEMAKIDITLPIYISDAWDLHRAASWSQGKNRAGTQGNPVVVDTHLYWCFGDDDKRKPPQQIAQEVSGKFSPLDGKEGDVASRGAAQTIVGEYSCVLAEESWAKASGGGKEDHVRAFGNAESHSFQQRAGGSFFWTYRMDWMPGGEWGFKQMSEQGAIVPPQSLTGNDVQQRVQGAQAQQQQKKQETVGAHTNYWDSNHPGQYEHQRFEQGWDLGFNDAMAFFEARSGSGQPGADKIGMLDLWVLKRLKESGQGGKFVWEWEQGFRQGVRDFYQGVGV</sequence>
<dbReference type="PANTHER" id="PTHR31297:SF43">
    <property type="entry name" value="GLUCAN 1,3-BETA-GLUCOSIDASE 3"/>
    <property type="match status" value="1"/>
</dbReference>
<evidence type="ECO:0000256" key="3">
    <source>
        <dbReference type="ARBA" id="ARBA00023295"/>
    </source>
</evidence>
<keyword evidence="4" id="KW-0812">Transmembrane</keyword>
<organism evidence="5 6">
    <name type="scientific">Recurvomyces mirabilis</name>
    <dbReference type="NCBI Taxonomy" id="574656"/>
    <lineage>
        <taxon>Eukaryota</taxon>
        <taxon>Fungi</taxon>
        <taxon>Dikarya</taxon>
        <taxon>Ascomycota</taxon>
        <taxon>Pezizomycotina</taxon>
        <taxon>Dothideomycetes</taxon>
        <taxon>Dothideomycetidae</taxon>
        <taxon>Mycosphaerellales</taxon>
        <taxon>Teratosphaeriaceae</taxon>
        <taxon>Recurvomyces</taxon>
    </lineage>
</organism>
<dbReference type="Gene3D" id="3.20.20.80">
    <property type="entry name" value="Glycosidases"/>
    <property type="match status" value="1"/>
</dbReference>
<dbReference type="GO" id="GO:0009251">
    <property type="term" value="P:glucan catabolic process"/>
    <property type="evidence" value="ECO:0007669"/>
    <property type="project" value="TreeGrafter"/>
</dbReference>
<keyword evidence="2 5" id="KW-0378">Hydrolase</keyword>
<feature type="transmembrane region" description="Helical" evidence="4">
    <location>
        <begin position="7"/>
        <end position="26"/>
    </location>
</feature>
<proteinExistence type="inferred from homology"/>
<evidence type="ECO:0000256" key="2">
    <source>
        <dbReference type="ARBA" id="ARBA00022801"/>
    </source>
</evidence>
<dbReference type="GO" id="GO:0004338">
    <property type="term" value="F:glucan exo-1,3-beta-glucosidase activity"/>
    <property type="evidence" value="ECO:0007669"/>
    <property type="project" value="UniProtKB-EC"/>
</dbReference>
<evidence type="ECO:0000256" key="4">
    <source>
        <dbReference type="SAM" id="Phobius"/>
    </source>
</evidence>
<comment type="caution">
    <text evidence="5">The sequence shown here is derived from an EMBL/GenBank/DDBJ whole genome shotgun (WGS) entry which is preliminary data.</text>
</comment>
<dbReference type="FunFam" id="3.20.20.80:FF:000100">
    <property type="entry name" value="Glycoside hydrolase superfamily"/>
    <property type="match status" value="1"/>
</dbReference>
<reference evidence="5" key="1">
    <citation type="submission" date="2023-07" db="EMBL/GenBank/DDBJ databases">
        <title>Black Yeasts Isolated from many extreme environments.</title>
        <authorList>
            <person name="Coleine C."/>
            <person name="Stajich J.E."/>
            <person name="Selbmann L."/>
        </authorList>
    </citation>
    <scope>NUCLEOTIDE SEQUENCE</scope>
    <source>
        <strain evidence="5">CCFEE 5485</strain>
    </source>
</reference>